<feature type="domain" description="Signal transduction histidine kinase internal region" evidence="2">
    <location>
        <begin position="163"/>
        <end position="240"/>
    </location>
</feature>
<evidence type="ECO:0000259" key="2">
    <source>
        <dbReference type="Pfam" id="PF06580"/>
    </source>
</evidence>
<organism evidence="3 4">
    <name type="scientific">Lysobacter spongiicola DSM 21749</name>
    <dbReference type="NCBI Taxonomy" id="1122188"/>
    <lineage>
        <taxon>Bacteria</taxon>
        <taxon>Pseudomonadati</taxon>
        <taxon>Pseudomonadota</taxon>
        <taxon>Gammaproteobacteria</taxon>
        <taxon>Lysobacterales</taxon>
        <taxon>Lysobacteraceae</taxon>
        <taxon>Novilysobacter</taxon>
    </lineage>
</organism>
<proteinExistence type="predicted"/>
<dbReference type="EMBL" id="FUXP01000002">
    <property type="protein sequence ID" value="SJZ85642.1"/>
    <property type="molecule type" value="Genomic_DNA"/>
</dbReference>
<dbReference type="GO" id="GO:0016020">
    <property type="term" value="C:membrane"/>
    <property type="evidence" value="ECO:0007669"/>
    <property type="project" value="InterPro"/>
</dbReference>
<evidence type="ECO:0000313" key="4">
    <source>
        <dbReference type="Proteomes" id="UP000190061"/>
    </source>
</evidence>
<dbReference type="PANTHER" id="PTHR34220:SF7">
    <property type="entry name" value="SENSOR HISTIDINE KINASE YPDA"/>
    <property type="match status" value="1"/>
</dbReference>
<dbReference type="STRING" id="1122188.SAMN02745674_01043"/>
<sequence length="356" mass="39100">MVIHSPTPCRMHNSERSPLPLDALWQARAILWAMLAGECLALVLALAPGTTGDRWMVFGLGSLAIQWVSLLTLGALYLLRNQLDRLPRQNVGWLAILLLLSNAWLVVGAARLLSGAAWPMQSAEWGELLLRVTGIVLAVGLLGLAALHNHWRGRMHAVRAKQAELQALQARIRPHFLFNTLNTGAALVHQRPGEAERLLLDLADLFRAALAGPREIPLAEELALAQRYLEIEALRFGDRLVVRWELPKDLPDVRVPSLSIQPLVENAIRHGVERMAHGDIEVTVSTTPDIVLVRISNPLPEDEHGVSHGHQIGLNASQVRIHALTGGRGRVHTGISDGRYIATVRLPIETGQATTR</sequence>
<dbReference type="SUPFAM" id="SSF55874">
    <property type="entry name" value="ATPase domain of HSP90 chaperone/DNA topoisomerase II/histidine kinase"/>
    <property type="match status" value="1"/>
</dbReference>
<evidence type="ECO:0000313" key="3">
    <source>
        <dbReference type="EMBL" id="SJZ85642.1"/>
    </source>
</evidence>
<dbReference type="Gene3D" id="3.30.565.10">
    <property type="entry name" value="Histidine kinase-like ATPase, C-terminal domain"/>
    <property type="match status" value="1"/>
</dbReference>
<dbReference type="InterPro" id="IPR036890">
    <property type="entry name" value="HATPase_C_sf"/>
</dbReference>
<keyword evidence="4" id="KW-1185">Reference proteome</keyword>
<keyword evidence="3" id="KW-0418">Kinase</keyword>
<keyword evidence="1" id="KW-0812">Transmembrane</keyword>
<feature type="transmembrane region" description="Helical" evidence="1">
    <location>
        <begin position="55"/>
        <end position="79"/>
    </location>
</feature>
<gene>
    <name evidence="3" type="ORF">SAMN02745674_01043</name>
</gene>
<dbReference type="Pfam" id="PF06580">
    <property type="entry name" value="His_kinase"/>
    <property type="match status" value="1"/>
</dbReference>
<keyword evidence="1" id="KW-1133">Transmembrane helix</keyword>
<name>A0A1T4P2K7_9GAMM</name>
<protein>
    <submittedName>
        <fullName evidence="3">Two-component system, LytT family, sensor histidine kinase AlgZ</fullName>
    </submittedName>
</protein>
<evidence type="ECO:0000256" key="1">
    <source>
        <dbReference type="SAM" id="Phobius"/>
    </source>
</evidence>
<feature type="transmembrane region" description="Helical" evidence="1">
    <location>
        <begin position="29"/>
        <end position="49"/>
    </location>
</feature>
<dbReference type="PANTHER" id="PTHR34220">
    <property type="entry name" value="SENSOR HISTIDINE KINASE YPDA"/>
    <property type="match status" value="1"/>
</dbReference>
<keyword evidence="1" id="KW-0472">Membrane</keyword>
<dbReference type="InterPro" id="IPR050640">
    <property type="entry name" value="Bact_2-comp_sensor_kinase"/>
</dbReference>
<dbReference type="AlphaFoldDB" id="A0A1T4P2K7"/>
<dbReference type="Proteomes" id="UP000190061">
    <property type="component" value="Unassembled WGS sequence"/>
</dbReference>
<feature type="transmembrane region" description="Helical" evidence="1">
    <location>
        <begin position="128"/>
        <end position="147"/>
    </location>
</feature>
<dbReference type="GO" id="GO:0000155">
    <property type="term" value="F:phosphorelay sensor kinase activity"/>
    <property type="evidence" value="ECO:0007669"/>
    <property type="project" value="InterPro"/>
</dbReference>
<dbReference type="InterPro" id="IPR010559">
    <property type="entry name" value="Sig_transdc_His_kin_internal"/>
</dbReference>
<feature type="transmembrane region" description="Helical" evidence="1">
    <location>
        <begin position="91"/>
        <end position="113"/>
    </location>
</feature>
<keyword evidence="3" id="KW-0808">Transferase</keyword>
<reference evidence="3 4" key="1">
    <citation type="submission" date="2017-02" db="EMBL/GenBank/DDBJ databases">
        <authorList>
            <person name="Peterson S.W."/>
        </authorList>
    </citation>
    <scope>NUCLEOTIDE SEQUENCE [LARGE SCALE GENOMIC DNA]</scope>
    <source>
        <strain evidence="3 4">DSM 21749</strain>
    </source>
</reference>
<accession>A0A1T4P2K7</accession>